<evidence type="ECO:0000256" key="2">
    <source>
        <dbReference type="ARBA" id="ARBA00022729"/>
    </source>
</evidence>
<protein>
    <submittedName>
        <fullName evidence="8">Cell envelope biogenesis protein OmpA</fullName>
    </submittedName>
</protein>
<sequence length="457" mass="48433">MKHLRIALLALLVVAGFSNVNAQDENNPWAVGFGINAVDFFPTNHTQEGIGQWYSQFGNADAHYNIIPSISRISVGKYLDAGFSFELAGTLNRISKIGDVAADDLTYFGIDGAIKYDINNLIGDTKWFDPFASLGGGYTWIDSKGAGTVNGGLGANLWLNDSFGFNIQTAYKHAFEDDNVIPHWQHAAGVVVRFGGTDTDGDGIYDKEDACPEVFGLEEFNGCPDTDSDGIIDSEDACPDVAGLAELNGCPDADGDGIADGDDACPNEKGSKANNGCPDTDGDGVVDGDDACPSEAGPAANKGCPWTDKDGDGVLDKDDKCPDVAGVASNNGCPEEILTVEAEKQIGDFARTILFNTGRSTFKPGITNTLDAVAAIMTEFDKANFHIEGHTDSTGSNRTNQRLSDSRANAVRDYLISKGISAARLSAAGYGEDRPIDSNETSAGRANNRRVEINLVK</sequence>
<dbReference type="Proteomes" id="UP000176050">
    <property type="component" value="Chromosome"/>
</dbReference>
<dbReference type="CDD" id="cd07185">
    <property type="entry name" value="OmpA_C-like"/>
    <property type="match status" value="1"/>
</dbReference>
<dbReference type="EMBL" id="CP017478">
    <property type="protein sequence ID" value="AOW21203.1"/>
    <property type="molecule type" value="Genomic_DNA"/>
</dbReference>
<reference evidence="8 9" key="1">
    <citation type="submission" date="2016-10" db="EMBL/GenBank/DDBJ databases">
        <title>Lutibacter sp. LPB0138, isolated from marine gastropod.</title>
        <authorList>
            <person name="Kim E."/>
            <person name="Yi H."/>
        </authorList>
    </citation>
    <scope>NUCLEOTIDE SEQUENCE [LARGE SCALE GENOMIC DNA]</scope>
    <source>
        <strain evidence="8 9">LPB0138</strain>
    </source>
</reference>
<gene>
    <name evidence="8" type="ORF">LPB138_11150</name>
</gene>
<evidence type="ECO:0000256" key="3">
    <source>
        <dbReference type="ARBA" id="ARBA00023136"/>
    </source>
</evidence>
<evidence type="ECO:0000259" key="7">
    <source>
        <dbReference type="PROSITE" id="PS51123"/>
    </source>
</evidence>
<feature type="signal peptide" evidence="6">
    <location>
        <begin position="1"/>
        <end position="22"/>
    </location>
</feature>
<keyword evidence="4" id="KW-0998">Cell outer membrane</keyword>
<dbReference type="InterPro" id="IPR028974">
    <property type="entry name" value="TSP_type-3_rpt"/>
</dbReference>
<dbReference type="GO" id="GO:0005509">
    <property type="term" value="F:calcium ion binding"/>
    <property type="evidence" value="ECO:0007669"/>
    <property type="project" value="InterPro"/>
</dbReference>
<dbReference type="PROSITE" id="PS51123">
    <property type="entry name" value="OMPA_2"/>
    <property type="match status" value="1"/>
</dbReference>
<dbReference type="InterPro" id="IPR003367">
    <property type="entry name" value="Thrombospondin_3-like_rpt"/>
</dbReference>
<dbReference type="OrthoDB" id="9805336at2"/>
<dbReference type="AlphaFoldDB" id="A0A1D8P9J0"/>
<dbReference type="RefSeq" id="WP_070237367.1">
    <property type="nucleotide sequence ID" value="NZ_CP017478.1"/>
</dbReference>
<dbReference type="InterPro" id="IPR036737">
    <property type="entry name" value="OmpA-like_sf"/>
</dbReference>
<evidence type="ECO:0000256" key="4">
    <source>
        <dbReference type="ARBA" id="ARBA00023237"/>
    </source>
</evidence>
<proteinExistence type="predicted"/>
<accession>A0A1D8P9J0</accession>
<dbReference type="Gene3D" id="4.10.1080.10">
    <property type="entry name" value="TSP type-3 repeat"/>
    <property type="match status" value="1"/>
</dbReference>
<dbReference type="GO" id="GO:0007155">
    <property type="term" value="P:cell adhesion"/>
    <property type="evidence" value="ECO:0007669"/>
    <property type="project" value="InterPro"/>
</dbReference>
<dbReference type="Pfam" id="PF02412">
    <property type="entry name" value="TSP_3"/>
    <property type="match status" value="2"/>
</dbReference>
<organism evidence="8 9">
    <name type="scientific">Urechidicola croceus</name>
    <dbReference type="NCBI Taxonomy" id="1850246"/>
    <lineage>
        <taxon>Bacteria</taxon>
        <taxon>Pseudomonadati</taxon>
        <taxon>Bacteroidota</taxon>
        <taxon>Flavobacteriia</taxon>
        <taxon>Flavobacteriales</taxon>
        <taxon>Flavobacteriaceae</taxon>
        <taxon>Urechidicola</taxon>
    </lineage>
</organism>
<evidence type="ECO:0000256" key="5">
    <source>
        <dbReference type="PROSITE-ProRule" id="PRU00473"/>
    </source>
</evidence>
<name>A0A1D8P9J0_9FLAO</name>
<keyword evidence="3 5" id="KW-0472">Membrane</keyword>
<comment type="subcellular location">
    <subcellularLocation>
        <location evidence="1">Cell outer membrane</location>
    </subcellularLocation>
</comment>
<feature type="domain" description="OmpA-like" evidence="7">
    <location>
        <begin position="342"/>
        <end position="457"/>
    </location>
</feature>
<dbReference type="PANTHER" id="PTHR30329:SF21">
    <property type="entry name" value="LIPOPROTEIN YIAD-RELATED"/>
    <property type="match status" value="1"/>
</dbReference>
<dbReference type="PRINTS" id="PR01021">
    <property type="entry name" value="OMPADOMAIN"/>
</dbReference>
<dbReference type="STRING" id="1850246.LPB138_11150"/>
<keyword evidence="9" id="KW-1185">Reference proteome</keyword>
<evidence type="ECO:0000313" key="9">
    <source>
        <dbReference type="Proteomes" id="UP000176050"/>
    </source>
</evidence>
<keyword evidence="2 6" id="KW-0732">Signal</keyword>
<dbReference type="PANTHER" id="PTHR30329">
    <property type="entry name" value="STATOR ELEMENT OF FLAGELLAR MOTOR COMPLEX"/>
    <property type="match status" value="1"/>
</dbReference>
<evidence type="ECO:0000256" key="1">
    <source>
        <dbReference type="ARBA" id="ARBA00004442"/>
    </source>
</evidence>
<dbReference type="InterPro" id="IPR050330">
    <property type="entry name" value="Bact_OuterMem_StrucFunc"/>
</dbReference>
<dbReference type="GO" id="GO:0009279">
    <property type="term" value="C:cell outer membrane"/>
    <property type="evidence" value="ECO:0007669"/>
    <property type="project" value="UniProtKB-SubCell"/>
</dbReference>
<dbReference type="Pfam" id="PF00691">
    <property type="entry name" value="OmpA"/>
    <property type="match status" value="1"/>
</dbReference>
<dbReference type="InterPro" id="IPR006665">
    <property type="entry name" value="OmpA-like"/>
</dbReference>
<evidence type="ECO:0000313" key="8">
    <source>
        <dbReference type="EMBL" id="AOW21203.1"/>
    </source>
</evidence>
<dbReference type="SUPFAM" id="SSF103647">
    <property type="entry name" value="TSP type-3 repeat"/>
    <property type="match status" value="1"/>
</dbReference>
<dbReference type="InterPro" id="IPR006664">
    <property type="entry name" value="OMP_bac"/>
</dbReference>
<evidence type="ECO:0000256" key="6">
    <source>
        <dbReference type="SAM" id="SignalP"/>
    </source>
</evidence>
<dbReference type="SUPFAM" id="SSF103088">
    <property type="entry name" value="OmpA-like"/>
    <property type="match status" value="1"/>
</dbReference>
<dbReference type="Gene3D" id="3.30.1330.60">
    <property type="entry name" value="OmpA-like domain"/>
    <property type="match status" value="1"/>
</dbReference>
<feature type="chain" id="PRO_5009110940" evidence="6">
    <location>
        <begin position="23"/>
        <end position="457"/>
    </location>
</feature>
<dbReference type="KEGG" id="lul:LPB138_11150"/>